<evidence type="ECO:0000313" key="1">
    <source>
        <dbReference type="EMBL" id="KHG07139.1"/>
    </source>
</evidence>
<protein>
    <submittedName>
        <fullName evidence="1">Uncharacterized protein</fullName>
    </submittedName>
</protein>
<reference evidence="2" key="1">
    <citation type="submission" date="2014-09" db="EMBL/GenBank/DDBJ databases">
        <authorList>
            <person name="Mudge J."/>
            <person name="Ramaraj T."/>
            <person name="Lindquist I.E."/>
            <person name="Bharti A.K."/>
            <person name="Sundararajan A."/>
            <person name="Cameron C.T."/>
            <person name="Woodward J.E."/>
            <person name="May G.D."/>
            <person name="Brubaker C."/>
            <person name="Broadhvest J."/>
            <person name="Wilkins T.A."/>
        </authorList>
    </citation>
    <scope>NUCLEOTIDE SEQUENCE</scope>
    <source>
        <strain evidence="2">cv. AKA8401</strain>
    </source>
</reference>
<accession>A0A0B0N5K8</accession>
<dbReference type="EMBL" id="JRRC01468360">
    <property type="protein sequence ID" value="KHG07139.1"/>
    <property type="molecule type" value="Genomic_DNA"/>
</dbReference>
<dbReference type="Proteomes" id="UP000032142">
    <property type="component" value="Unassembled WGS sequence"/>
</dbReference>
<dbReference type="AlphaFoldDB" id="A0A0B0N5K8"/>
<organism evidence="1 2">
    <name type="scientific">Gossypium arboreum</name>
    <name type="common">Tree cotton</name>
    <name type="synonym">Gossypium nanking</name>
    <dbReference type="NCBI Taxonomy" id="29729"/>
    <lineage>
        <taxon>Eukaryota</taxon>
        <taxon>Viridiplantae</taxon>
        <taxon>Streptophyta</taxon>
        <taxon>Embryophyta</taxon>
        <taxon>Tracheophyta</taxon>
        <taxon>Spermatophyta</taxon>
        <taxon>Magnoliopsida</taxon>
        <taxon>eudicotyledons</taxon>
        <taxon>Gunneridae</taxon>
        <taxon>Pentapetalae</taxon>
        <taxon>rosids</taxon>
        <taxon>malvids</taxon>
        <taxon>Malvales</taxon>
        <taxon>Malvaceae</taxon>
        <taxon>Malvoideae</taxon>
        <taxon>Gossypium</taxon>
    </lineage>
</organism>
<sequence length="41" mass="4987">MKKGNYMYFSEQLLICDKSIRKYVIFAKIFGLREMYMNIEA</sequence>
<gene>
    <name evidence="1" type="ORF">F383_33464</name>
</gene>
<name>A0A0B0N5K8_GOSAR</name>
<proteinExistence type="predicted"/>
<comment type="caution">
    <text evidence="1">The sequence shown here is derived from an EMBL/GenBank/DDBJ whole genome shotgun (WGS) entry which is preliminary data.</text>
</comment>
<keyword evidence="2" id="KW-1185">Reference proteome</keyword>
<evidence type="ECO:0000313" key="2">
    <source>
        <dbReference type="Proteomes" id="UP000032142"/>
    </source>
</evidence>